<dbReference type="PRINTS" id="PR00739">
    <property type="entry name" value="GLHYDRLASE26"/>
</dbReference>
<keyword evidence="2 4" id="KW-0378">Hydrolase</keyword>
<dbReference type="InterPro" id="IPR000805">
    <property type="entry name" value="Glyco_hydro_26"/>
</dbReference>
<evidence type="ECO:0000313" key="6">
    <source>
        <dbReference type="EMBL" id="MFC5528744.1"/>
    </source>
</evidence>
<sequence length="353" mass="41143">MQQKHQPMNADSRLQVQPQLINPNATDHTKRLMTYLCDIYGHRMLTGQQIGVVSMPEIEIIHEQTGLRPALIGFDFMNDSPSRVERGTVGTDTELAIQWGKEGGLVTFCWHWNAPMDLIDEGPDRYWHSGFYTQSTTFDLGKAMDDQSSEAYRLIVRDIDAIASQLKRLQEADIPVLWRPLHEASGAWFWWGAKGPTPYLKLWKLMYDRMTHHHRLNNLIWVWNGQHRDWYPGDEYVDIIGEDVYGPARDYSSQAERFNLALSYTAVNKIVALSENGPLPDPDQLIRDGVPWAWCCTWYGDFIWKKEQDREVYTEHYTEAHMLNKLYQHPFTVTKEELPDIRAYRLPDSNERG</sequence>
<name>A0ABW0R0K0_9BACL</name>
<feature type="active site" description="Nucleophile" evidence="4">
    <location>
        <position position="275"/>
    </location>
</feature>
<comment type="caution">
    <text evidence="6">The sequence shown here is derived from an EMBL/GenBank/DDBJ whole genome shotgun (WGS) entry which is preliminary data.</text>
</comment>
<evidence type="ECO:0000256" key="2">
    <source>
        <dbReference type="ARBA" id="ARBA00022801"/>
    </source>
</evidence>
<proteinExistence type="inferred from homology"/>
<dbReference type="InterPro" id="IPR017853">
    <property type="entry name" value="GH"/>
</dbReference>
<dbReference type="PANTHER" id="PTHR40079:SF4">
    <property type="entry name" value="GH26 DOMAIN-CONTAINING PROTEIN-RELATED"/>
    <property type="match status" value="1"/>
</dbReference>
<evidence type="ECO:0000256" key="3">
    <source>
        <dbReference type="ARBA" id="ARBA00023295"/>
    </source>
</evidence>
<accession>A0ABW0R0K0</accession>
<protein>
    <submittedName>
        <fullName evidence="6">Glycosyl hydrolase</fullName>
    </submittedName>
</protein>
<evidence type="ECO:0000256" key="4">
    <source>
        <dbReference type="PROSITE-ProRule" id="PRU01100"/>
    </source>
</evidence>
<feature type="domain" description="GH26" evidence="5">
    <location>
        <begin position="27"/>
        <end position="336"/>
    </location>
</feature>
<evidence type="ECO:0000259" key="5">
    <source>
        <dbReference type="PROSITE" id="PS51764"/>
    </source>
</evidence>
<dbReference type="Gene3D" id="3.20.20.80">
    <property type="entry name" value="Glycosidases"/>
    <property type="match status" value="1"/>
</dbReference>
<dbReference type="InterPro" id="IPR022790">
    <property type="entry name" value="GH26_dom"/>
</dbReference>
<dbReference type="Proteomes" id="UP001596108">
    <property type="component" value="Unassembled WGS sequence"/>
</dbReference>
<comment type="similarity">
    <text evidence="1 4">Belongs to the glycosyl hydrolase 26 family.</text>
</comment>
<keyword evidence="3 4" id="KW-0326">Glycosidase</keyword>
<dbReference type="Pfam" id="PF02156">
    <property type="entry name" value="Glyco_hydro_26"/>
    <property type="match status" value="1"/>
</dbReference>
<evidence type="ECO:0000256" key="1">
    <source>
        <dbReference type="ARBA" id="ARBA00007754"/>
    </source>
</evidence>
<dbReference type="RefSeq" id="WP_378110605.1">
    <property type="nucleotide sequence ID" value="NZ_JBHSNC010000012.1"/>
</dbReference>
<dbReference type="SUPFAM" id="SSF51445">
    <property type="entry name" value="(Trans)glycosidases"/>
    <property type="match status" value="1"/>
</dbReference>
<feature type="active site" description="Proton donor" evidence="4">
    <location>
        <position position="183"/>
    </location>
</feature>
<evidence type="ECO:0000313" key="7">
    <source>
        <dbReference type="Proteomes" id="UP001596108"/>
    </source>
</evidence>
<dbReference type="GO" id="GO:0016787">
    <property type="term" value="F:hydrolase activity"/>
    <property type="evidence" value="ECO:0007669"/>
    <property type="project" value="UniProtKB-KW"/>
</dbReference>
<organism evidence="6 7">
    <name type="scientific">Cohnella yongneupensis</name>
    <dbReference type="NCBI Taxonomy" id="425006"/>
    <lineage>
        <taxon>Bacteria</taxon>
        <taxon>Bacillati</taxon>
        <taxon>Bacillota</taxon>
        <taxon>Bacilli</taxon>
        <taxon>Bacillales</taxon>
        <taxon>Paenibacillaceae</taxon>
        <taxon>Cohnella</taxon>
    </lineage>
</organism>
<dbReference type="EMBL" id="JBHSNC010000012">
    <property type="protein sequence ID" value="MFC5528744.1"/>
    <property type="molecule type" value="Genomic_DNA"/>
</dbReference>
<keyword evidence="7" id="KW-1185">Reference proteome</keyword>
<dbReference type="PANTHER" id="PTHR40079">
    <property type="entry name" value="MANNAN ENDO-1,4-BETA-MANNOSIDASE E-RELATED"/>
    <property type="match status" value="1"/>
</dbReference>
<reference evidence="7" key="1">
    <citation type="journal article" date="2019" name="Int. J. Syst. Evol. Microbiol.">
        <title>The Global Catalogue of Microorganisms (GCM) 10K type strain sequencing project: providing services to taxonomists for standard genome sequencing and annotation.</title>
        <authorList>
            <consortium name="The Broad Institute Genomics Platform"/>
            <consortium name="The Broad Institute Genome Sequencing Center for Infectious Disease"/>
            <person name="Wu L."/>
            <person name="Ma J."/>
        </authorList>
    </citation>
    <scope>NUCLEOTIDE SEQUENCE [LARGE SCALE GENOMIC DNA]</scope>
    <source>
        <strain evidence="7">CGMCC 1.18578</strain>
    </source>
</reference>
<gene>
    <name evidence="6" type="ORF">ACFPQ4_04650</name>
</gene>
<dbReference type="PROSITE" id="PS51764">
    <property type="entry name" value="GH26"/>
    <property type="match status" value="1"/>
</dbReference>